<dbReference type="EMBL" id="FRBY01000005">
    <property type="protein sequence ID" value="SHM61163.1"/>
    <property type="molecule type" value="Genomic_DNA"/>
</dbReference>
<keyword evidence="3" id="KW-1185">Reference proteome</keyword>
<evidence type="ECO:0000259" key="1">
    <source>
        <dbReference type="Pfam" id="PF00535"/>
    </source>
</evidence>
<dbReference type="PANTHER" id="PTHR43685:SF2">
    <property type="entry name" value="GLYCOSYLTRANSFERASE 2-LIKE DOMAIN-CONTAINING PROTEIN"/>
    <property type="match status" value="1"/>
</dbReference>
<dbReference type="Pfam" id="PF00535">
    <property type="entry name" value="Glycos_transf_2"/>
    <property type="match status" value="1"/>
</dbReference>
<dbReference type="OrthoDB" id="597270at2"/>
<name>A0A1M7K846_9FLAO</name>
<dbReference type="Gene3D" id="3.90.550.10">
    <property type="entry name" value="Spore Coat Polysaccharide Biosynthesis Protein SpsA, Chain A"/>
    <property type="match status" value="1"/>
</dbReference>
<evidence type="ECO:0000313" key="2">
    <source>
        <dbReference type="EMBL" id="SHM61163.1"/>
    </source>
</evidence>
<dbReference type="InterPro" id="IPR050834">
    <property type="entry name" value="Glycosyltransf_2"/>
</dbReference>
<dbReference type="PANTHER" id="PTHR43685">
    <property type="entry name" value="GLYCOSYLTRANSFERASE"/>
    <property type="match status" value="1"/>
</dbReference>
<evidence type="ECO:0000313" key="3">
    <source>
        <dbReference type="Proteomes" id="UP000184121"/>
    </source>
</evidence>
<sequence>MIVKSPKVSVVIPCYNDKNYIKETIQSIVRQTYQNFEIIIVDDGSDNATKQILQTLINDRTKVITQTNRGPSAARNKGFNEADGDYILTIDADDTAEENFLEKAVAILNENTDVGAVSSYCKVFIKNHEVTSEHKPNGGTLKDFLFDNNSVSFALIRKETWQDAGGYDEAMINGFEDWEFWISTTKKGWKVEMIPELLFNYRMKDKNSVDQNAKLNYRESNLNYIYKKHQDIYITHFPETVDFLTNLAQRHKRNEIKYKTSLDHKIGSIILYPLRKINAIIKRK</sequence>
<proteinExistence type="predicted"/>
<dbReference type="STRING" id="29534.SAMN05444366_3679"/>
<dbReference type="RefSeq" id="WP_072974724.1">
    <property type="nucleotide sequence ID" value="NZ_FRBY01000005.1"/>
</dbReference>
<feature type="domain" description="Glycosyltransferase 2-like" evidence="1">
    <location>
        <begin position="9"/>
        <end position="140"/>
    </location>
</feature>
<dbReference type="AlphaFoldDB" id="A0A1M7K846"/>
<gene>
    <name evidence="2" type="ORF">SAMN05444366_3679</name>
</gene>
<dbReference type="InterPro" id="IPR001173">
    <property type="entry name" value="Glyco_trans_2-like"/>
</dbReference>
<accession>A0A1M7K846</accession>
<dbReference type="CDD" id="cd00761">
    <property type="entry name" value="Glyco_tranf_GTA_type"/>
    <property type="match status" value="1"/>
</dbReference>
<dbReference type="Proteomes" id="UP000184121">
    <property type="component" value="Unassembled WGS sequence"/>
</dbReference>
<dbReference type="SUPFAM" id="SSF53448">
    <property type="entry name" value="Nucleotide-diphospho-sugar transferases"/>
    <property type="match status" value="1"/>
</dbReference>
<organism evidence="2 3">
    <name type="scientific">Flavobacterium saccharophilum</name>
    <dbReference type="NCBI Taxonomy" id="29534"/>
    <lineage>
        <taxon>Bacteria</taxon>
        <taxon>Pseudomonadati</taxon>
        <taxon>Bacteroidota</taxon>
        <taxon>Flavobacteriia</taxon>
        <taxon>Flavobacteriales</taxon>
        <taxon>Flavobacteriaceae</taxon>
        <taxon>Flavobacterium</taxon>
    </lineage>
</organism>
<reference evidence="3" key="1">
    <citation type="submission" date="2016-11" db="EMBL/GenBank/DDBJ databases">
        <authorList>
            <person name="Varghese N."/>
            <person name="Submissions S."/>
        </authorList>
    </citation>
    <scope>NUCLEOTIDE SEQUENCE [LARGE SCALE GENOMIC DNA]</scope>
    <source>
        <strain evidence="3">DSM 1811</strain>
    </source>
</reference>
<protein>
    <recommendedName>
        <fullName evidence="1">Glycosyltransferase 2-like domain-containing protein</fullName>
    </recommendedName>
</protein>
<dbReference type="InterPro" id="IPR029044">
    <property type="entry name" value="Nucleotide-diphossugar_trans"/>
</dbReference>